<name>A0A128FK04_9GAMM</name>
<evidence type="ECO:0000313" key="2">
    <source>
        <dbReference type="Proteomes" id="UP000073601"/>
    </source>
</evidence>
<proteinExistence type="predicted"/>
<keyword evidence="2" id="KW-1185">Reference proteome</keyword>
<protein>
    <submittedName>
        <fullName evidence="1">Uncharacterized protein</fullName>
    </submittedName>
</protein>
<dbReference type="Gene3D" id="3.40.630.10">
    <property type="entry name" value="Zn peptidases"/>
    <property type="match status" value="1"/>
</dbReference>
<evidence type="ECO:0000313" key="1">
    <source>
        <dbReference type="EMBL" id="CZF87122.1"/>
    </source>
</evidence>
<dbReference type="OrthoDB" id="9804934at2"/>
<dbReference type="EMBL" id="FIZY01000167">
    <property type="protein sequence ID" value="CZF87122.1"/>
    <property type="molecule type" value="Genomic_DNA"/>
</dbReference>
<dbReference type="AlphaFoldDB" id="A0A128FK04"/>
<sequence length="86" mass="9495">MKIDSVSANEKAMAETLAEQPCQMGFELTKLPVPEHITNGFNIFNEKGLKTVNLSTGMAKVNTTEEFIAIADLVAISEFVRSYLTR</sequence>
<dbReference type="Proteomes" id="UP000073601">
    <property type="component" value="Unassembled WGS sequence"/>
</dbReference>
<accession>A0A128FK04</accession>
<gene>
    <name evidence="1" type="ORF">GMA8713_05169</name>
</gene>
<organism evidence="1 2">
    <name type="scientific">Grimontia marina</name>
    <dbReference type="NCBI Taxonomy" id="646534"/>
    <lineage>
        <taxon>Bacteria</taxon>
        <taxon>Pseudomonadati</taxon>
        <taxon>Pseudomonadota</taxon>
        <taxon>Gammaproteobacteria</taxon>
        <taxon>Vibrionales</taxon>
        <taxon>Vibrionaceae</taxon>
        <taxon>Grimontia</taxon>
    </lineage>
</organism>
<reference evidence="2" key="1">
    <citation type="submission" date="2016-02" db="EMBL/GenBank/DDBJ databases">
        <authorList>
            <person name="Rodrigo-Torres Lidia"/>
            <person name="Arahal R.David."/>
        </authorList>
    </citation>
    <scope>NUCLEOTIDE SEQUENCE [LARGE SCALE GENOMIC DNA]</scope>
    <source>
        <strain evidence="2">CECT 8713</strain>
    </source>
</reference>